<keyword evidence="14" id="KW-1185">Reference proteome</keyword>
<feature type="domain" description="SBP-type" evidence="12">
    <location>
        <begin position="140"/>
        <end position="217"/>
    </location>
</feature>
<sequence length="431" mass="48017">MSHSSEMDWNTKWDWENIVSFGSKPTDGPKKPPVADWMLVDDADINHGPFNLSRSDNSSAKSSISASTDSSTKAFRLSVFEGKKMGLSGNSPPLEASSEPLIGLKLGKRTYFENTIKGPSFAVMPTPSSYATPKKTKEGSVCCQVEGCNTDLSRAKEYHRKHRVCDVHSKFPKVIVGGVERRFCQQCSRFHSLCEFDEKKRSCRRRLSDHNARRRKPQQDTIHFNSTNLSSPFYGGTQYLFNSSPATTTTHSRAPANSIWDSNSKFTLTKSYPSLNSNEEDGQQLHTNMLPIKFKSPHAINGLFPTKNSTSDVFNPGSKGGSQLMSSSSVGPPDRALSLLSSNTWDSCEPEQPIPCMIPEGVPLSSSDFWPSASVGGHQQSIHQQPIHHNHHHQQPYNIQSVYANNNIGNFQEFQVFKTPYEADYYSNILN</sequence>
<keyword evidence="2" id="KW-0479">Metal-binding</keyword>
<dbReference type="InterPro" id="IPR036893">
    <property type="entry name" value="SBP_sf"/>
</dbReference>
<proteinExistence type="predicted"/>
<comment type="subcellular location">
    <subcellularLocation>
        <location evidence="1">Nucleus</location>
    </subcellularLocation>
</comment>
<comment type="function">
    <text evidence="9">Probable transcriptional factor. Binds to the promoter of the SQUAMOSA gene.</text>
</comment>
<dbReference type="EMBL" id="JAVIJP010000027">
    <property type="protein sequence ID" value="KAL3636467.1"/>
    <property type="molecule type" value="Genomic_DNA"/>
</dbReference>
<evidence type="ECO:0000313" key="13">
    <source>
        <dbReference type="EMBL" id="KAL3636467.1"/>
    </source>
</evidence>
<protein>
    <recommendedName>
        <fullName evidence="12">SBP-type domain-containing protein</fullName>
    </recommendedName>
</protein>
<evidence type="ECO:0000256" key="4">
    <source>
        <dbReference type="ARBA" id="ARBA00022833"/>
    </source>
</evidence>
<dbReference type="Proteomes" id="UP001632038">
    <property type="component" value="Unassembled WGS sequence"/>
</dbReference>
<evidence type="ECO:0000256" key="9">
    <source>
        <dbReference type="ARBA" id="ARBA00056472"/>
    </source>
</evidence>
<comment type="caution">
    <text evidence="13">The sequence shown here is derived from an EMBL/GenBank/DDBJ whole genome shotgun (WGS) entry which is preliminary data.</text>
</comment>
<keyword evidence="3 10" id="KW-0863">Zinc-finger</keyword>
<organism evidence="13 14">
    <name type="scientific">Castilleja foliolosa</name>
    <dbReference type="NCBI Taxonomy" id="1961234"/>
    <lineage>
        <taxon>Eukaryota</taxon>
        <taxon>Viridiplantae</taxon>
        <taxon>Streptophyta</taxon>
        <taxon>Embryophyta</taxon>
        <taxon>Tracheophyta</taxon>
        <taxon>Spermatophyta</taxon>
        <taxon>Magnoliopsida</taxon>
        <taxon>eudicotyledons</taxon>
        <taxon>Gunneridae</taxon>
        <taxon>Pentapetalae</taxon>
        <taxon>asterids</taxon>
        <taxon>lamiids</taxon>
        <taxon>Lamiales</taxon>
        <taxon>Orobanchaceae</taxon>
        <taxon>Pedicularideae</taxon>
        <taxon>Castillejinae</taxon>
        <taxon>Castilleja</taxon>
    </lineage>
</organism>
<dbReference type="GO" id="GO:0003677">
    <property type="term" value="F:DNA binding"/>
    <property type="evidence" value="ECO:0007669"/>
    <property type="project" value="UniProtKB-KW"/>
</dbReference>
<keyword evidence="7" id="KW-0804">Transcription</keyword>
<dbReference type="PANTHER" id="PTHR31251:SF74">
    <property type="entry name" value="SQUAMOSA PROMOTER-BINDING-LIKE PROTEIN 2"/>
    <property type="match status" value="1"/>
</dbReference>
<evidence type="ECO:0000256" key="5">
    <source>
        <dbReference type="ARBA" id="ARBA00023015"/>
    </source>
</evidence>
<dbReference type="PANTHER" id="PTHR31251">
    <property type="entry name" value="SQUAMOSA PROMOTER-BINDING-LIKE PROTEIN 4"/>
    <property type="match status" value="1"/>
</dbReference>
<evidence type="ECO:0000256" key="1">
    <source>
        <dbReference type="ARBA" id="ARBA00004123"/>
    </source>
</evidence>
<feature type="compositionally biased region" description="Low complexity" evidence="11">
    <location>
        <begin position="321"/>
        <end position="331"/>
    </location>
</feature>
<evidence type="ECO:0000259" key="12">
    <source>
        <dbReference type="PROSITE" id="PS51141"/>
    </source>
</evidence>
<dbReference type="AlphaFoldDB" id="A0ABD3D6V7"/>
<dbReference type="Pfam" id="PF03110">
    <property type="entry name" value="SBP"/>
    <property type="match status" value="1"/>
</dbReference>
<dbReference type="InterPro" id="IPR044817">
    <property type="entry name" value="SBP-like"/>
</dbReference>
<accession>A0ABD3D6V7</accession>
<dbReference type="SUPFAM" id="SSF103612">
    <property type="entry name" value="SBT domain"/>
    <property type="match status" value="1"/>
</dbReference>
<reference evidence="14" key="1">
    <citation type="journal article" date="2024" name="IScience">
        <title>Strigolactones Initiate the Formation of Haustorium-like Structures in Castilleja.</title>
        <authorList>
            <person name="Buerger M."/>
            <person name="Peterson D."/>
            <person name="Chory J."/>
        </authorList>
    </citation>
    <scope>NUCLEOTIDE SEQUENCE [LARGE SCALE GENOMIC DNA]</scope>
</reference>
<evidence type="ECO:0000256" key="10">
    <source>
        <dbReference type="PROSITE-ProRule" id="PRU00470"/>
    </source>
</evidence>
<dbReference type="InterPro" id="IPR004333">
    <property type="entry name" value="SBP_dom"/>
</dbReference>
<gene>
    <name evidence="13" type="ORF">CASFOL_021014</name>
</gene>
<dbReference type="FunFam" id="4.10.1100.10:FF:000001">
    <property type="entry name" value="Squamosa promoter-binding-like protein 14"/>
    <property type="match status" value="1"/>
</dbReference>
<evidence type="ECO:0000256" key="11">
    <source>
        <dbReference type="SAM" id="MobiDB-lite"/>
    </source>
</evidence>
<name>A0ABD3D6V7_9LAMI</name>
<evidence type="ECO:0000313" key="14">
    <source>
        <dbReference type="Proteomes" id="UP001632038"/>
    </source>
</evidence>
<evidence type="ECO:0000256" key="3">
    <source>
        <dbReference type="ARBA" id="ARBA00022771"/>
    </source>
</evidence>
<evidence type="ECO:0000256" key="7">
    <source>
        <dbReference type="ARBA" id="ARBA00023163"/>
    </source>
</evidence>
<keyword evidence="8" id="KW-0539">Nucleus</keyword>
<keyword evidence="6" id="KW-0238">DNA-binding</keyword>
<dbReference type="GO" id="GO:0008270">
    <property type="term" value="F:zinc ion binding"/>
    <property type="evidence" value="ECO:0007669"/>
    <property type="project" value="UniProtKB-KW"/>
</dbReference>
<keyword evidence="4" id="KW-0862">Zinc</keyword>
<dbReference type="GO" id="GO:0005634">
    <property type="term" value="C:nucleus"/>
    <property type="evidence" value="ECO:0007669"/>
    <property type="project" value="UniProtKB-SubCell"/>
</dbReference>
<evidence type="ECO:0000256" key="8">
    <source>
        <dbReference type="ARBA" id="ARBA00023242"/>
    </source>
</evidence>
<dbReference type="Gene3D" id="4.10.1100.10">
    <property type="entry name" value="Transcription factor, SBP-box domain"/>
    <property type="match status" value="1"/>
</dbReference>
<evidence type="ECO:0000256" key="6">
    <source>
        <dbReference type="ARBA" id="ARBA00023125"/>
    </source>
</evidence>
<keyword evidence="5" id="KW-0805">Transcription regulation</keyword>
<feature type="region of interest" description="Disordered" evidence="11">
    <location>
        <begin position="310"/>
        <end position="334"/>
    </location>
</feature>
<dbReference type="PROSITE" id="PS51141">
    <property type="entry name" value="ZF_SBP"/>
    <property type="match status" value="1"/>
</dbReference>
<evidence type="ECO:0000256" key="2">
    <source>
        <dbReference type="ARBA" id="ARBA00022723"/>
    </source>
</evidence>